<sequence>MKKNFWQSITVTPIIVGASLLANSPAKASEEINLAQANNDSNTQIINQLDSYGAEGGVTSQDQVTSVSQLRDVSPTDWAFEALRSLVERYGCIVGYPDRTYRGNRALSRYEFAAGLNACMQQMERLIASSESVLREDIEKLKRLMSEFEAELAALGARVDNLEGRVAFLEDHQFSTTTKLQGEVIIALTQAFEDGNQAILGNRVRLALNTSFTGEDNLVTRLSAGNFGAFNTTGTNRYRTGGLPITNVPTSGSSGTTNQTFNLYPGSGNDVLVDWLAYYAPIKLGKDSQIQAYLAAFGGIHSDYTPTLNPFFEDYDGGNGALSTFASENPIYRIGGGSGAGLSYQLGFLEGLLGPSTLTVGYLAGGASSAASPADGEGIFNGDYALLSQLNFNLSDTIALGFTYVNAFQKADTALFGGGGTAGIVGTTFANQSASALNERFESRFPGATVDQKDKIVNSYGSQFAWRITDSISFSAFFNYSNVTRIGRGNDDIWTYGGGFAFPDLGKEGSVLGIFAGVQPYNASPTYFITDAAGNSRRVRVSSTTLPVHVEAFYKYQLTDNISLTPGVIWVNSTNQGQNDDQIIGTLRTTFTF</sequence>
<evidence type="ECO:0000259" key="3">
    <source>
        <dbReference type="PROSITE" id="PS51272"/>
    </source>
</evidence>
<feature type="domain" description="SLH" evidence="3">
    <location>
        <begin position="66"/>
        <end position="130"/>
    </location>
</feature>
<dbReference type="GO" id="GO:0015288">
    <property type="term" value="F:porin activity"/>
    <property type="evidence" value="ECO:0007669"/>
    <property type="project" value="InterPro"/>
</dbReference>
<dbReference type="Pfam" id="PF00395">
    <property type="entry name" value="SLH"/>
    <property type="match status" value="1"/>
</dbReference>
<evidence type="ECO:0000313" key="4">
    <source>
        <dbReference type="EMBL" id="MTF39012.1"/>
    </source>
</evidence>
<evidence type="ECO:0000256" key="1">
    <source>
        <dbReference type="RuleBase" id="RU363072"/>
    </source>
</evidence>
<keyword evidence="1" id="KW-0732">Signal</keyword>
<dbReference type="NCBIfam" id="NF033921">
    <property type="entry name" value="por_somb"/>
    <property type="match status" value="1"/>
</dbReference>
<dbReference type="GO" id="GO:0008643">
    <property type="term" value="P:carbohydrate transport"/>
    <property type="evidence" value="ECO:0007669"/>
    <property type="project" value="InterPro"/>
</dbReference>
<organism evidence="4 5">
    <name type="scientific">Cyanobacterium aponinum 0216</name>
    <dbReference type="NCBI Taxonomy" id="2676140"/>
    <lineage>
        <taxon>Bacteria</taxon>
        <taxon>Bacillati</taxon>
        <taxon>Cyanobacteriota</taxon>
        <taxon>Cyanophyceae</taxon>
        <taxon>Oscillatoriophycideae</taxon>
        <taxon>Chroococcales</taxon>
        <taxon>Geminocystaceae</taxon>
        <taxon>Cyanobacterium</taxon>
    </lineage>
</organism>
<evidence type="ECO:0000256" key="2">
    <source>
        <dbReference type="SAM" id="Coils"/>
    </source>
</evidence>
<dbReference type="RefSeq" id="WP_155083789.1">
    <property type="nucleotide sequence ID" value="NZ_WMIA01000009.1"/>
</dbReference>
<proteinExistence type="inferred from homology"/>
<reference evidence="4 5" key="1">
    <citation type="submission" date="2019-11" db="EMBL/GenBank/DDBJ databases">
        <title>Isolation of a new High Light Tolerant Cyanobacteria.</title>
        <authorList>
            <person name="Dobson Z."/>
            <person name="Vaughn N."/>
            <person name="Vaughn M."/>
            <person name="Fromme P."/>
            <person name="Mazor Y."/>
        </authorList>
    </citation>
    <scope>NUCLEOTIDE SEQUENCE [LARGE SCALE GENOMIC DNA]</scope>
    <source>
        <strain evidence="4 5">0216</strain>
    </source>
</reference>
<dbReference type="InterPro" id="IPR051465">
    <property type="entry name" value="Cell_Envelope_Struct_Comp"/>
</dbReference>
<feature type="coiled-coil region" evidence="2">
    <location>
        <begin position="131"/>
        <end position="172"/>
    </location>
</feature>
<name>A0A844GVD2_9CHRO</name>
<feature type="chain" id="PRO_5033103285" evidence="1">
    <location>
        <begin position="29"/>
        <end position="593"/>
    </location>
</feature>
<feature type="signal peptide" evidence="1">
    <location>
        <begin position="1"/>
        <end position="28"/>
    </location>
</feature>
<dbReference type="PANTHER" id="PTHR43308:SF1">
    <property type="entry name" value="OUTER MEMBRANE PROTEIN ALPHA"/>
    <property type="match status" value="1"/>
</dbReference>
<dbReference type="PROSITE" id="PS51272">
    <property type="entry name" value="SLH"/>
    <property type="match status" value="1"/>
</dbReference>
<comment type="caution">
    <text evidence="4">The sequence shown here is derived from an EMBL/GenBank/DDBJ whole genome shotgun (WGS) entry which is preliminary data.</text>
</comment>
<evidence type="ECO:0000313" key="5">
    <source>
        <dbReference type="Proteomes" id="UP000437131"/>
    </source>
</evidence>
<accession>A0A844GVD2</accession>
<dbReference type="AlphaFoldDB" id="A0A844GVD2"/>
<dbReference type="InterPro" id="IPR047684">
    <property type="entry name" value="Por_som-like"/>
</dbReference>
<keyword evidence="2" id="KW-0175">Coiled coil</keyword>
<protein>
    <submittedName>
        <fullName evidence="4">Iron uptake porin</fullName>
    </submittedName>
</protein>
<dbReference type="GO" id="GO:0016020">
    <property type="term" value="C:membrane"/>
    <property type="evidence" value="ECO:0007669"/>
    <property type="project" value="InterPro"/>
</dbReference>
<dbReference type="Proteomes" id="UP000437131">
    <property type="component" value="Unassembled WGS sequence"/>
</dbReference>
<gene>
    <name evidence="4" type="ORF">GGC33_08730</name>
</gene>
<dbReference type="InterPro" id="IPR007049">
    <property type="entry name" value="Carb-sel_porin_OprB"/>
</dbReference>
<dbReference type="EMBL" id="WMIA01000009">
    <property type="protein sequence ID" value="MTF39012.1"/>
    <property type="molecule type" value="Genomic_DNA"/>
</dbReference>
<dbReference type="PANTHER" id="PTHR43308">
    <property type="entry name" value="OUTER MEMBRANE PROTEIN ALPHA-RELATED"/>
    <property type="match status" value="1"/>
</dbReference>
<dbReference type="Pfam" id="PF04966">
    <property type="entry name" value="OprB"/>
    <property type="match status" value="1"/>
</dbReference>
<comment type="similarity">
    <text evidence="1">Belongs to the OprB family.</text>
</comment>
<dbReference type="InterPro" id="IPR001119">
    <property type="entry name" value="SLH_dom"/>
</dbReference>